<dbReference type="CDD" id="cd18807">
    <property type="entry name" value="SF1_C_UvrD"/>
    <property type="match status" value="1"/>
</dbReference>
<evidence type="ECO:0000256" key="5">
    <source>
        <dbReference type="ARBA" id="ARBA00022840"/>
    </source>
</evidence>
<dbReference type="InterPro" id="IPR014016">
    <property type="entry name" value="UvrD-like_ATP-bd"/>
</dbReference>
<evidence type="ECO:0000313" key="14">
    <source>
        <dbReference type="Proteomes" id="UP000236340"/>
    </source>
</evidence>
<evidence type="ECO:0000313" key="13">
    <source>
        <dbReference type="EMBL" id="PNU19719.1"/>
    </source>
</evidence>
<dbReference type="PANTHER" id="PTHR11070:SF64">
    <property type="entry name" value="ATP-DEPENDENT DNA HELICASE REP"/>
    <property type="match status" value="1"/>
</dbReference>
<feature type="binding site" evidence="10">
    <location>
        <begin position="26"/>
        <end position="33"/>
    </location>
    <ligand>
        <name>ATP</name>
        <dbReference type="ChEBI" id="CHEBI:30616"/>
    </ligand>
</feature>
<dbReference type="Gene3D" id="1.10.486.10">
    <property type="entry name" value="PCRA, domain 4"/>
    <property type="match status" value="1"/>
</dbReference>
<dbReference type="GO" id="GO:0005829">
    <property type="term" value="C:cytosol"/>
    <property type="evidence" value="ECO:0007669"/>
    <property type="project" value="TreeGrafter"/>
</dbReference>
<evidence type="ECO:0000259" key="12">
    <source>
        <dbReference type="PROSITE" id="PS51217"/>
    </source>
</evidence>
<dbReference type="PROSITE" id="PS51198">
    <property type="entry name" value="UVRD_HELICASE_ATP_BIND"/>
    <property type="match status" value="1"/>
</dbReference>
<feature type="domain" description="UvrD-like helicase C-terminal" evidence="12">
    <location>
        <begin position="286"/>
        <end position="565"/>
    </location>
</feature>
<comment type="catalytic activity">
    <reaction evidence="9">
        <text>ATP + H2O = ADP + phosphate + H(+)</text>
        <dbReference type="Rhea" id="RHEA:13065"/>
        <dbReference type="ChEBI" id="CHEBI:15377"/>
        <dbReference type="ChEBI" id="CHEBI:15378"/>
        <dbReference type="ChEBI" id="CHEBI:30616"/>
        <dbReference type="ChEBI" id="CHEBI:43474"/>
        <dbReference type="ChEBI" id="CHEBI:456216"/>
        <dbReference type="EC" id="5.6.2.4"/>
    </reaction>
</comment>
<protein>
    <recommendedName>
        <fullName evidence="8">DNA 3'-5' helicase</fullName>
        <ecNumber evidence="8">5.6.2.4</ecNumber>
    </recommendedName>
</protein>
<dbReference type="EMBL" id="PPFX01000024">
    <property type="protein sequence ID" value="PNU19719.1"/>
    <property type="molecule type" value="Genomic_DNA"/>
</dbReference>
<dbReference type="GO" id="GO:0016887">
    <property type="term" value="F:ATP hydrolysis activity"/>
    <property type="evidence" value="ECO:0007669"/>
    <property type="project" value="RHEA"/>
</dbReference>
<comment type="similarity">
    <text evidence="1">Belongs to the helicase family. UvrD subfamily.</text>
</comment>
<sequence>MIDFHTLNPEQYAAVEHGDGPLLLLAGAGSGKTRVITYRIAYLVLERDIHPGHILAMTFTNKAAREMRERVAGLIGRKRTAAMTISTFHSLCVQILKQHIDRLGYKRNFSIYAAADQVRLIKDLIDRHVNSGDRRIDAARVLWIISDAKNRLIAPEDFAPFHGDEYQLAAATVYPIYQKALKAYNAVDFDDLIMLTARLFRDHPEALEACRQCYRYLLVDEYQDTNAAQYQLLRQLAAHGNLCVVGDDDQSIYGWRGADLGNILDFEKDFPGTRTIRLEQNYRSTGNILAAANAVIRCNTRRKVKKLWTGDGAGEPLEMIVCRDEEDEALQVAERLQVEHYRGRPWKHFAILYRTNIQSRAFEEQLRYLDIPYRLVGGQQFYDRKEVKDAVAYLKVLLNPFDEVNLLRILNYPKRGIGATSADRLIQRSSDRDCSLWEVLRDPSGVDLSDQVRASLALFVRLIETWRYRLRDSLDLTASVAELFRELDLDGEINRSTDDRIKAERRREFLQDVINALASYQQREAEPTLAGFLEKVSLLDDEQQDDKDADEEDVVTLMSLHSSKGLEFPMVFLVGMEEEYLPHKNSLEAAADGGEATAPIEEERRLFYVGITRARRQLVLTRAEERKKYGKALKREPSRFLAEIPEDLLQARSSSVPRQASEAEQQQQAGHFFSGIQSLLGE</sequence>
<dbReference type="InterPro" id="IPR000212">
    <property type="entry name" value="DNA_helicase_UvrD/REP"/>
</dbReference>
<dbReference type="GO" id="GO:0000725">
    <property type="term" value="P:recombinational repair"/>
    <property type="evidence" value="ECO:0007669"/>
    <property type="project" value="TreeGrafter"/>
</dbReference>
<evidence type="ECO:0000256" key="2">
    <source>
        <dbReference type="ARBA" id="ARBA00022741"/>
    </source>
</evidence>
<keyword evidence="6" id="KW-0413">Isomerase</keyword>
<reference evidence="13 14" key="1">
    <citation type="journal article" date="2018" name="Genome Announc.">
        <title>Genome Sequence of Geothermobacter sp. HR-1 Iron Reducer from the Loihi Seamount.</title>
        <authorList>
            <person name="Smith H."/>
            <person name="Abuyen K."/>
            <person name="Tremblay J."/>
            <person name="Savalia P."/>
            <person name="Perez-Rodriguez I."/>
            <person name="Emerson D."/>
            <person name="Tully B."/>
            <person name="Amend J."/>
        </authorList>
    </citation>
    <scope>NUCLEOTIDE SEQUENCE [LARGE SCALE GENOMIC DNA]</scope>
    <source>
        <strain evidence="13 14">HR-1</strain>
    </source>
</reference>
<dbReference type="InterPro" id="IPR013986">
    <property type="entry name" value="DExx_box_DNA_helicase_dom_sf"/>
</dbReference>
<keyword evidence="2 10" id="KW-0547">Nucleotide-binding</keyword>
<evidence type="ECO:0000256" key="3">
    <source>
        <dbReference type="ARBA" id="ARBA00022801"/>
    </source>
</evidence>
<dbReference type="GO" id="GO:0003677">
    <property type="term" value="F:DNA binding"/>
    <property type="evidence" value="ECO:0007669"/>
    <property type="project" value="InterPro"/>
</dbReference>
<evidence type="ECO:0000256" key="8">
    <source>
        <dbReference type="ARBA" id="ARBA00034808"/>
    </source>
</evidence>
<dbReference type="InterPro" id="IPR027417">
    <property type="entry name" value="P-loop_NTPase"/>
</dbReference>
<evidence type="ECO:0000256" key="7">
    <source>
        <dbReference type="ARBA" id="ARBA00034617"/>
    </source>
</evidence>
<evidence type="ECO:0000256" key="4">
    <source>
        <dbReference type="ARBA" id="ARBA00022806"/>
    </source>
</evidence>
<dbReference type="Proteomes" id="UP000236340">
    <property type="component" value="Unassembled WGS sequence"/>
</dbReference>
<comment type="caution">
    <text evidence="13">The sequence shown here is derived from an EMBL/GenBank/DDBJ whole genome shotgun (WGS) entry which is preliminary data.</text>
</comment>
<evidence type="ECO:0000256" key="1">
    <source>
        <dbReference type="ARBA" id="ARBA00009922"/>
    </source>
</evidence>
<dbReference type="EC" id="5.6.2.4" evidence="8"/>
<proteinExistence type="inferred from homology"/>
<gene>
    <name evidence="13" type="ORF">C2E25_11025</name>
</gene>
<accession>A0A2K2H910</accession>
<dbReference type="GO" id="GO:0005524">
    <property type="term" value="F:ATP binding"/>
    <property type="evidence" value="ECO:0007669"/>
    <property type="project" value="UniProtKB-UniRule"/>
</dbReference>
<organism evidence="13 14">
    <name type="scientific">Geothermobacter hydrogeniphilus</name>
    <dbReference type="NCBI Taxonomy" id="1969733"/>
    <lineage>
        <taxon>Bacteria</taxon>
        <taxon>Pseudomonadati</taxon>
        <taxon>Thermodesulfobacteriota</taxon>
        <taxon>Desulfuromonadia</taxon>
        <taxon>Desulfuromonadales</taxon>
        <taxon>Geothermobacteraceae</taxon>
        <taxon>Geothermobacter</taxon>
    </lineage>
</organism>
<name>A0A2K2H910_9BACT</name>
<evidence type="ECO:0000256" key="10">
    <source>
        <dbReference type="PROSITE-ProRule" id="PRU00560"/>
    </source>
</evidence>
<dbReference type="GO" id="GO:0043138">
    <property type="term" value="F:3'-5' DNA helicase activity"/>
    <property type="evidence" value="ECO:0007669"/>
    <property type="project" value="UniProtKB-EC"/>
</dbReference>
<comment type="catalytic activity">
    <reaction evidence="7">
        <text>Couples ATP hydrolysis with the unwinding of duplex DNA by translocating in the 3'-5' direction.</text>
        <dbReference type="EC" id="5.6.2.4"/>
    </reaction>
</comment>
<evidence type="ECO:0000256" key="9">
    <source>
        <dbReference type="ARBA" id="ARBA00048988"/>
    </source>
</evidence>
<dbReference type="Pfam" id="PF13361">
    <property type="entry name" value="UvrD_C"/>
    <property type="match status" value="1"/>
</dbReference>
<dbReference type="InterPro" id="IPR014017">
    <property type="entry name" value="DNA_helicase_UvrD-like_C"/>
</dbReference>
<dbReference type="SUPFAM" id="SSF52540">
    <property type="entry name" value="P-loop containing nucleoside triphosphate hydrolases"/>
    <property type="match status" value="1"/>
</dbReference>
<dbReference type="PROSITE" id="PS51217">
    <property type="entry name" value="UVRD_HELICASE_CTER"/>
    <property type="match status" value="1"/>
</dbReference>
<dbReference type="OrthoDB" id="9810135at2"/>
<feature type="domain" description="UvrD-like helicase ATP-binding" evidence="11">
    <location>
        <begin position="5"/>
        <end position="285"/>
    </location>
</feature>
<dbReference type="AlphaFoldDB" id="A0A2K2H910"/>
<dbReference type="PANTHER" id="PTHR11070">
    <property type="entry name" value="UVRD / RECB / PCRA DNA HELICASE FAMILY MEMBER"/>
    <property type="match status" value="1"/>
</dbReference>
<evidence type="ECO:0000259" key="11">
    <source>
        <dbReference type="PROSITE" id="PS51198"/>
    </source>
</evidence>
<dbReference type="Pfam" id="PF00580">
    <property type="entry name" value="UvrD-helicase"/>
    <property type="match status" value="1"/>
</dbReference>
<dbReference type="RefSeq" id="WP_103115792.1">
    <property type="nucleotide sequence ID" value="NZ_PPFX01000024.1"/>
</dbReference>
<evidence type="ECO:0000256" key="6">
    <source>
        <dbReference type="ARBA" id="ARBA00023235"/>
    </source>
</evidence>
<keyword evidence="5 10" id="KW-0067">ATP-binding</keyword>
<dbReference type="Gene3D" id="3.40.50.300">
    <property type="entry name" value="P-loop containing nucleotide triphosphate hydrolases"/>
    <property type="match status" value="2"/>
</dbReference>
<keyword evidence="3 10" id="KW-0378">Hydrolase</keyword>
<dbReference type="CDD" id="cd17932">
    <property type="entry name" value="DEXQc_UvrD"/>
    <property type="match status" value="1"/>
</dbReference>
<dbReference type="Gene3D" id="1.10.10.160">
    <property type="match status" value="1"/>
</dbReference>
<keyword evidence="4 10" id="KW-0347">Helicase</keyword>